<evidence type="ECO:0000256" key="10">
    <source>
        <dbReference type="SAM" id="MobiDB-lite"/>
    </source>
</evidence>
<reference evidence="13 14" key="1">
    <citation type="submission" date="2012-06" db="EMBL/GenBank/DDBJ databases">
        <title>Finished chromosome of genome of Crinalium epipsammum PCC 9333.</title>
        <authorList>
            <consortium name="US DOE Joint Genome Institute"/>
            <person name="Gugger M."/>
            <person name="Coursin T."/>
            <person name="Rippka R."/>
            <person name="Tandeau De Marsac N."/>
            <person name="Huntemann M."/>
            <person name="Wei C.-L."/>
            <person name="Han J."/>
            <person name="Detter J.C."/>
            <person name="Han C."/>
            <person name="Tapia R."/>
            <person name="Davenport K."/>
            <person name="Daligault H."/>
            <person name="Erkkila T."/>
            <person name="Gu W."/>
            <person name="Munk A.C.C."/>
            <person name="Teshima H."/>
            <person name="Xu Y."/>
            <person name="Chain P."/>
            <person name="Chen A."/>
            <person name="Krypides N."/>
            <person name="Mavromatis K."/>
            <person name="Markowitz V."/>
            <person name="Szeto E."/>
            <person name="Ivanova N."/>
            <person name="Mikhailova N."/>
            <person name="Ovchinnikova G."/>
            <person name="Pagani I."/>
            <person name="Pati A."/>
            <person name="Goodwin L."/>
            <person name="Peters L."/>
            <person name="Pitluck S."/>
            <person name="Woyke T."/>
            <person name="Kerfeld C."/>
        </authorList>
    </citation>
    <scope>NUCLEOTIDE SEQUENCE [LARGE SCALE GENOMIC DNA]</scope>
    <source>
        <strain evidence="13 14">PCC 9333</strain>
    </source>
</reference>
<dbReference type="PROSITE" id="PS51217">
    <property type="entry name" value="UVRD_HELICASE_CTER"/>
    <property type="match status" value="1"/>
</dbReference>
<name>K9W363_9CYAN</name>
<evidence type="ECO:0000259" key="11">
    <source>
        <dbReference type="PROSITE" id="PS51198"/>
    </source>
</evidence>
<dbReference type="InterPro" id="IPR000212">
    <property type="entry name" value="DNA_helicase_UvrD/REP"/>
</dbReference>
<dbReference type="Gene3D" id="3.40.50.300">
    <property type="entry name" value="P-loop containing nucleotide triphosphate hydrolases"/>
    <property type="match status" value="3"/>
</dbReference>
<dbReference type="KEGG" id="cep:Cri9333_3826"/>
<evidence type="ECO:0000313" key="13">
    <source>
        <dbReference type="EMBL" id="AFZ14636.1"/>
    </source>
</evidence>
<dbReference type="HOGENOM" id="CLU_362043_0_0_3"/>
<dbReference type="STRING" id="1173022.Cri9333_3826"/>
<evidence type="ECO:0000256" key="1">
    <source>
        <dbReference type="ARBA" id="ARBA00022741"/>
    </source>
</evidence>
<evidence type="ECO:0000256" key="9">
    <source>
        <dbReference type="PROSITE-ProRule" id="PRU00560"/>
    </source>
</evidence>
<evidence type="ECO:0000256" key="6">
    <source>
        <dbReference type="ARBA" id="ARBA00034617"/>
    </source>
</evidence>
<dbReference type="InterPro" id="IPR014016">
    <property type="entry name" value="UvrD-like_ATP-bd"/>
</dbReference>
<dbReference type="GO" id="GO:0005524">
    <property type="term" value="F:ATP binding"/>
    <property type="evidence" value="ECO:0007669"/>
    <property type="project" value="UniProtKB-UniRule"/>
</dbReference>
<sequence length="816" mass="90952">MSDTPDHPFTSPDSKGSLVTSTTETVSPSNQSAIANLRQQAIQRLRNNLRPGQQSMADWQGGSLAVSAVPGAGKSTGMAVAAAIAIARYQLNTRKQLIIVTFTRSAAANIKAKIRQSLRELSLPQTGFAVHTLHGLALNIASRYPDLSALNLDTATIISPNQNHRLIRSCVEQWIAVNSRRYNALLEGNQFDGEETERLRRQSVLRTEVLPSLANIVIREAKSSGLTPQDLWLMSEQTPDDYGILAIAAGLYEQYENSRRSRDFIDYDDMILAALRVLENDSARKIWQDQVFAVFEDEAQDSSPLQTKLLEILATDSGSAKQFEITNTNNLNLVRVGDPNQAINSTFTPADPIYFRSFCSECSQIGRLATMDQAGRSSRIIIDAANFVLNWVNRSYGGEQIGSELSNPKSELPFSPQNIRPVNLDDPQQDANPAPTGRGLEIYKPRDVYDTVKLIGKRVIELFAQNPEGNAAVLVRENRQGSFIAEQLHFLQREHGIEVYDVAQSNLYSHVPAEILAVLQFLDRPHSPDYLKAALEVFVQRQLIPTQDLNALASLPEQFLYPGPLDPPQTPAVRQAGRYCRSLLRARLELPHYQLISFLALTLNYDQSELATADKLAERIAKQTAGNGSLSANLTVLSEIVNSEKFEPVEAEDSEGRYLRKGQLTIITMHKAKGLDWDYVFIPFLHEDTLPGSPWVPTAAQFLGEFTLAEVARAQIRAYLHGKYLQPQDLPELPVATEAWQQAARLKSAEEYRLLYVAMTRAKRLLWMAAEDKGPFRWNTFNHNQGDNLQEKKPCPVIPALKSRFPNSVVALSEVL</sequence>
<feature type="domain" description="UvrD-like helicase ATP-binding" evidence="11">
    <location>
        <begin position="47"/>
        <end position="378"/>
    </location>
</feature>
<evidence type="ECO:0000259" key="12">
    <source>
        <dbReference type="PROSITE" id="PS51217"/>
    </source>
</evidence>
<gene>
    <name evidence="13" type="ORF">Cri9333_3826</name>
</gene>
<dbReference type="GO" id="GO:0003677">
    <property type="term" value="F:DNA binding"/>
    <property type="evidence" value="ECO:0007669"/>
    <property type="project" value="InterPro"/>
</dbReference>
<keyword evidence="5" id="KW-0413">Isomerase</keyword>
<dbReference type="GO" id="GO:0043138">
    <property type="term" value="F:3'-5' DNA helicase activity"/>
    <property type="evidence" value="ECO:0007669"/>
    <property type="project" value="UniProtKB-EC"/>
</dbReference>
<dbReference type="GO" id="GO:0005829">
    <property type="term" value="C:cytosol"/>
    <property type="evidence" value="ECO:0007669"/>
    <property type="project" value="TreeGrafter"/>
</dbReference>
<feature type="region of interest" description="Disordered" evidence="10">
    <location>
        <begin position="402"/>
        <end position="439"/>
    </location>
</feature>
<dbReference type="SUPFAM" id="SSF52540">
    <property type="entry name" value="P-loop containing nucleoside triphosphate hydrolases"/>
    <property type="match status" value="1"/>
</dbReference>
<dbReference type="eggNOG" id="COG0210">
    <property type="taxonomic scope" value="Bacteria"/>
</dbReference>
<feature type="binding site" evidence="9">
    <location>
        <begin position="68"/>
        <end position="75"/>
    </location>
    <ligand>
        <name>ATP</name>
        <dbReference type="ChEBI" id="CHEBI:30616"/>
    </ligand>
</feature>
<dbReference type="EMBL" id="CP003620">
    <property type="protein sequence ID" value="AFZ14636.1"/>
    <property type="molecule type" value="Genomic_DNA"/>
</dbReference>
<evidence type="ECO:0000256" key="3">
    <source>
        <dbReference type="ARBA" id="ARBA00022806"/>
    </source>
</evidence>
<evidence type="ECO:0000256" key="5">
    <source>
        <dbReference type="ARBA" id="ARBA00023235"/>
    </source>
</evidence>
<feature type="domain" description="UvrD-like helicase C-terminal" evidence="12">
    <location>
        <begin position="409"/>
        <end position="674"/>
    </location>
</feature>
<dbReference type="EC" id="5.6.2.4" evidence="7"/>
<dbReference type="PANTHER" id="PTHR11070:SF2">
    <property type="entry name" value="ATP-DEPENDENT DNA HELICASE SRS2"/>
    <property type="match status" value="1"/>
</dbReference>
<evidence type="ECO:0000313" key="14">
    <source>
        <dbReference type="Proteomes" id="UP000010472"/>
    </source>
</evidence>
<dbReference type="AlphaFoldDB" id="K9W363"/>
<evidence type="ECO:0000256" key="4">
    <source>
        <dbReference type="ARBA" id="ARBA00022840"/>
    </source>
</evidence>
<proteinExistence type="predicted"/>
<comment type="catalytic activity">
    <reaction evidence="8">
        <text>ATP + H2O = ADP + phosphate + H(+)</text>
        <dbReference type="Rhea" id="RHEA:13065"/>
        <dbReference type="ChEBI" id="CHEBI:15377"/>
        <dbReference type="ChEBI" id="CHEBI:15378"/>
        <dbReference type="ChEBI" id="CHEBI:30616"/>
        <dbReference type="ChEBI" id="CHEBI:43474"/>
        <dbReference type="ChEBI" id="CHEBI:456216"/>
        <dbReference type="EC" id="5.6.2.4"/>
    </reaction>
</comment>
<dbReference type="GO" id="GO:0033202">
    <property type="term" value="C:DNA helicase complex"/>
    <property type="evidence" value="ECO:0007669"/>
    <property type="project" value="TreeGrafter"/>
</dbReference>
<dbReference type="Gene3D" id="1.10.486.10">
    <property type="entry name" value="PCRA, domain 4"/>
    <property type="match status" value="1"/>
</dbReference>
<dbReference type="GO" id="GO:0000725">
    <property type="term" value="P:recombinational repair"/>
    <property type="evidence" value="ECO:0007669"/>
    <property type="project" value="TreeGrafter"/>
</dbReference>
<evidence type="ECO:0000256" key="8">
    <source>
        <dbReference type="ARBA" id="ARBA00048988"/>
    </source>
</evidence>
<dbReference type="InterPro" id="IPR027417">
    <property type="entry name" value="P-loop_NTPase"/>
</dbReference>
<comment type="catalytic activity">
    <reaction evidence="6">
        <text>Couples ATP hydrolysis with the unwinding of duplex DNA by translocating in the 3'-5' direction.</text>
        <dbReference type="EC" id="5.6.2.4"/>
    </reaction>
</comment>
<dbReference type="OrthoDB" id="9765670at2"/>
<feature type="compositionally biased region" description="Polar residues" evidence="10">
    <location>
        <begin position="11"/>
        <end position="28"/>
    </location>
</feature>
<dbReference type="Pfam" id="PF13361">
    <property type="entry name" value="UvrD_C"/>
    <property type="match status" value="1"/>
</dbReference>
<keyword evidence="1 9" id="KW-0547">Nucleotide-binding</keyword>
<dbReference type="PANTHER" id="PTHR11070">
    <property type="entry name" value="UVRD / RECB / PCRA DNA HELICASE FAMILY MEMBER"/>
    <property type="match status" value="1"/>
</dbReference>
<keyword evidence="2 9" id="KW-0378">Hydrolase</keyword>
<dbReference type="PROSITE" id="PS51198">
    <property type="entry name" value="UVRD_HELICASE_ATP_BIND"/>
    <property type="match status" value="1"/>
</dbReference>
<feature type="compositionally biased region" description="Polar residues" evidence="10">
    <location>
        <begin position="403"/>
        <end position="420"/>
    </location>
</feature>
<keyword evidence="4 9" id="KW-0067">ATP-binding</keyword>
<keyword evidence="3 9" id="KW-0347">Helicase</keyword>
<dbReference type="Proteomes" id="UP000010472">
    <property type="component" value="Chromosome"/>
</dbReference>
<accession>K9W363</accession>
<evidence type="ECO:0000256" key="7">
    <source>
        <dbReference type="ARBA" id="ARBA00034808"/>
    </source>
</evidence>
<protein>
    <recommendedName>
        <fullName evidence="7">DNA 3'-5' helicase</fullName>
        <ecNumber evidence="7">5.6.2.4</ecNumber>
    </recommendedName>
</protein>
<feature type="region of interest" description="Disordered" evidence="10">
    <location>
        <begin position="1"/>
        <end position="28"/>
    </location>
</feature>
<evidence type="ECO:0000256" key="2">
    <source>
        <dbReference type="ARBA" id="ARBA00022801"/>
    </source>
</evidence>
<dbReference type="PATRIC" id="fig|1173022.3.peg.4119"/>
<dbReference type="InterPro" id="IPR014017">
    <property type="entry name" value="DNA_helicase_UvrD-like_C"/>
</dbReference>
<dbReference type="GO" id="GO:0016887">
    <property type="term" value="F:ATP hydrolysis activity"/>
    <property type="evidence" value="ECO:0007669"/>
    <property type="project" value="RHEA"/>
</dbReference>
<keyword evidence="14" id="KW-1185">Reference proteome</keyword>
<dbReference type="Pfam" id="PF00580">
    <property type="entry name" value="UvrD-helicase"/>
    <property type="match status" value="1"/>
</dbReference>
<dbReference type="RefSeq" id="WP_015204736.1">
    <property type="nucleotide sequence ID" value="NC_019753.1"/>
</dbReference>
<organism evidence="13 14">
    <name type="scientific">Crinalium epipsammum PCC 9333</name>
    <dbReference type="NCBI Taxonomy" id="1173022"/>
    <lineage>
        <taxon>Bacteria</taxon>
        <taxon>Bacillati</taxon>
        <taxon>Cyanobacteriota</taxon>
        <taxon>Cyanophyceae</taxon>
        <taxon>Gomontiellales</taxon>
        <taxon>Gomontiellaceae</taxon>
        <taxon>Crinalium</taxon>
    </lineage>
</organism>